<evidence type="ECO:0000313" key="8">
    <source>
        <dbReference type="Proteomes" id="UP000317998"/>
    </source>
</evidence>
<dbReference type="InterPro" id="IPR002872">
    <property type="entry name" value="Proline_DH_dom"/>
</dbReference>
<gene>
    <name evidence="7" type="ORF">FB562_2721</name>
</gene>
<dbReference type="EMBL" id="VFOM01000006">
    <property type="protein sequence ID" value="TQL40387.1"/>
    <property type="molecule type" value="Genomic_DNA"/>
</dbReference>
<feature type="domain" description="Aldehyde dehydrogenase" evidence="5">
    <location>
        <begin position="518"/>
        <end position="934"/>
    </location>
</feature>
<keyword evidence="4" id="KW-0812">Transmembrane</keyword>
<dbReference type="GO" id="GO:0004657">
    <property type="term" value="F:proline dehydrogenase activity"/>
    <property type="evidence" value="ECO:0007669"/>
    <property type="project" value="InterPro"/>
</dbReference>
<evidence type="ECO:0000256" key="2">
    <source>
        <dbReference type="ARBA" id="ARBA00023027"/>
    </source>
</evidence>
<evidence type="ECO:0000259" key="5">
    <source>
        <dbReference type="Pfam" id="PF00171"/>
    </source>
</evidence>
<evidence type="ECO:0000256" key="3">
    <source>
        <dbReference type="SAM" id="MobiDB-lite"/>
    </source>
</evidence>
<keyword evidence="4" id="KW-1133">Transmembrane helix</keyword>
<dbReference type="GO" id="GO:0009898">
    <property type="term" value="C:cytoplasmic side of plasma membrane"/>
    <property type="evidence" value="ECO:0007669"/>
    <property type="project" value="TreeGrafter"/>
</dbReference>
<evidence type="ECO:0000313" key="7">
    <source>
        <dbReference type="EMBL" id="TQL40387.1"/>
    </source>
</evidence>
<dbReference type="Pfam" id="PF01619">
    <property type="entry name" value="Pro_dh"/>
    <property type="match status" value="1"/>
</dbReference>
<dbReference type="RefSeq" id="WP_141881817.1">
    <property type="nucleotide sequence ID" value="NZ_VFOM01000006.1"/>
</dbReference>
<proteinExistence type="predicted"/>
<protein>
    <submittedName>
        <fullName evidence="7">L-proline dehydrogenase</fullName>
    </submittedName>
</protein>
<dbReference type="GO" id="GO:0003842">
    <property type="term" value="F:L-glutamate gamma-semialdehyde dehydrogenase activity"/>
    <property type="evidence" value="ECO:0007669"/>
    <property type="project" value="InterPro"/>
</dbReference>
<dbReference type="InterPro" id="IPR050485">
    <property type="entry name" value="Proline_metab_enzyme"/>
</dbReference>
<dbReference type="InterPro" id="IPR025703">
    <property type="entry name" value="Bifunct_PutA"/>
</dbReference>
<dbReference type="InterPro" id="IPR016161">
    <property type="entry name" value="Ald_DH/histidinol_DH"/>
</dbReference>
<feature type="domain" description="Proline dehydrogenase" evidence="6">
    <location>
        <begin position="134"/>
        <end position="425"/>
    </location>
</feature>
<feature type="region of interest" description="Disordered" evidence="3">
    <location>
        <begin position="775"/>
        <end position="795"/>
    </location>
</feature>
<dbReference type="InterPro" id="IPR029041">
    <property type="entry name" value="FAD-linked_oxidoreductase-like"/>
</dbReference>
<dbReference type="InterPro" id="IPR016162">
    <property type="entry name" value="Ald_DH_N"/>
</dbReference>
<dbReference type="PIRSF" id="PIRSF000197">
    <property type="entry name" value="Bifunct_PutA"/>
    <property type="match status" value="1"/>
</dbReference>
<dbReference type="Gene3D" id="3.20.20.220">
    <property type="match status" value="1"/>
</dbReference>
<dbReference type="Gene3D" id="3.40.309.10">
    <property type="entry name" value="Aldehyde Dehydrogenase, Chain A, domain 2"/>
    <property type="match status" value="1"/>
</dbReference>
<keyword evidence="4" id="KW-0472">Membrane</keyword>
<dbReference type="PANTHER" id="PTHR42862">
    <property type="entry name" value="DELTA-1-PYRROLINE-5-CARBOXYLATE DEHYDROGENASE 1, ISOFORM A-RELATED"/>
    <property type="match status" value="1"/>
</dbReference>
<feature type="region of interest" description="Disordered" evidence="3">
    <location>
        <begin position="455"/>
        <end position="485"/>
    </location>
</feature>
<dbReference type="InterPro" id="IPR015590">
    <property type="entry name" value="Aldehyde_DH_dom"/>
</dbReference>
<dbReference type="SUPFAM" id="SSF51730">
    <property type="entry name" value="FAD-linked oxidoreductase"/>
    <property type="match status" value="1"/>
</dbReference>
<organism evidence="7 8">
    <name type="scientific">Homoserinimonas aerilata</name>
    <dbReference type="NCBI Taxonomy" id="1162970"/>
    <lineage>
        <taxon>Bacteria</taxon>
        <taxon>Bacillati</taxon>
        <taxon>Actinomycetota</taxon>
        <taxon>Actinomycetes</taxon>
        <taxon>Micrococcales</taxon>
        <taxon>Microbacteriaceae</taxon>
        <taxon>Homoserinimonas</taxon>
    </lineage>
</organism>
<keyword evidence="8" id="KW-1185">Reference proteome</keyword>
<dbReference type="Pfam" id="PF00171">
    <property type="entry name" value="Aldedh"/>
    <property type="match status" value="1"/>
</dbReference>
<dbReference type="InterPro" id="IPR016163">
    <property type="entry name" value="Ald_DH_C"/>
</dbReference>
<dbReference type="OrthoDB" id="9812625at2"/>
<dbReference type="GO" id="GO:0010133">
    <property type="term" value="P:L-proline catabolic process to L-glutamate"/>
    <property type="evidence" value="ECO:0007669"/>
    <property type="project" value="InterPro"/>
</dbReference>
<evidence type="ECO:0000256" key="1">
    <source>
        <dbReference type="ARBA" id="ARBA00023002"/>
    </source>
</evidence>
<keyword evidence="1" id="KW-0560">Oxidoreductase</keyword>
<dbReference type="GO" id="GO:0003700">
    <property type="term" value="F:DNA-binding transcription factor activity"/>
    <property type="evidence" value="ECO:0007669"/>
    <property type="project" value="InterPro"/>
</dbReference>
<dbReference type="PANTHER" id="PTHR42862:SF1">
    <property type="entry name" value="DELTA-1-PYRROLINE-5-CARBOXYLATE DEHYDROGENASE 2, ISOFORM A-RELATED"/>
    <property type="match status" value="1"/>
</dbReference>
<keyword evidence="2" id="KW-0520">NAD</keyword>
<feature type="transmembrane region" description="Helical" evidence="4">
    <location>
        <begin position="88"/>
        <end position="109"/>
    </location>
</feature>
<evidence type="ECO:0000259" key="6">
    <source>
        <dbReference type="Pfam" id="PF01619"/>
    </source>
</evidence>
<dbReference type="SUPFAM" id="SSF53720">
    <property type="entry name" value="ALDH-like"/>
    <property type="match status" value="1"/>
</dbReference>
<comment type="caution">
    <text evidence="7">The sequence shown here is derived from an EMBL/GenBank/DDBJ whole genome shotgun (WGS) entry which is preliminary data.</text>
</comment>
<dbReference type="Gene3D" id="3.40.605.10">
    <property type="entry name" value="Aldehyde Dehydrogenase, Chain A, domain 1"/>
    <property type="match status" value="1"/>
</dbReference>
<accession>A0A542XX27</accession>
<sequence>MQQSASQPPVRAAELADVTIDTVRRWLAESADTVADPSAERLSGLLKDPHGLDFTIGFVDRVIRPSDLRVAGRNFERLSRRVPRFLPLWMRIFIQLGGGFAVLLPWFVVPIARAVFRRMVGHLVLDADPRHLDKRLQQLRSTGVRLGINLLGEAVLGEAEADRRLAGAFELLGRHDVDYVSVKVSAIAGKANLWAYDETVRRVVDRLTPLYEFAANSPSTKFVNLDMEEFRDLDLTIDVFTTLLEKPGLERLEAGIVVQAYLPDALGAQQRLTEWATARRAAGGAGIRVRLVKGANLAMERVDAELHDWPLATLPSKLDTDANYKRMLDWALTPERTDAVRIGVAGHNLFDVAFAWQLAQARSVIGRIEFEMLLGMAPAQADVVRRHVGGVLLYTPVVRSAEFGSAIAYLVRRLEENASDDNFMSAVFSLADDSTLFDREAGRFRASLARLDEPVAATNRTQDRSNPVDEVLGKSSEDFSNSADTDPSIAANRAWGRQLLYRAGSSGLGGALVTASAVHDEAALERVIESRMRAGAAWAERPATERAGLLREAAPVLAAYRGRFIETLVSEVGSTLAEADIEASGAVDLAHYYALLAPGLEQVENAEFEPGTLTVVAPSAITPIADTAGAALAALAAGSAVIVLPAHQARRSAAIVVEALHEAGAHPELLSLVVPEKPELARALVAHPSAQNMVFSGDADSVRLMRSWRPDRPPLAQPGGVNSIIVTPSADPDLAVADLVASAYGHAGQGRDSVKLAILVGSVAESQSFRRQLVDAASTRRPGPANEATTGIGPLIDPARGGALSALTTLDGEETWLLRPTQTDDEARHWSPGIRDGVTPDAAFARSAPPVPVLGLVAVETLEEAIEVQAAGRGTVAGIHSLDAEEIAYWVDRVDSGTVVVNRATTGLQVGRQPIGGWRGAGHAAGGPDHLLSYGQWRPVFAEPRQNVLLSGVDDQARRIIEAAQPAMGFAEFDLVRAGAESDEIAWQQHYAATDPAGLTAQRNVQRYLPAPTTIRLAEGASQAQLVRVIAAAARAGAPISISSAEPIASGLVTAFGHPAAPVRVDSVVIETDARWHARLQAGDVRTPHIRLIGGDAGATATVLAAAPEVALFAGPVTTSGRLELLPFLRAQSVSITAHRYGNPDPEMALLEF</sequence>
<name>A0A542XX27_9MICO</name>
<evidence type="ECO:0000256" key="4">
    <source>
        <dbReference type="SAM" id="Phobius"/>
    </source>
</evidence>
<dbReference type="AlphaFoldDB" id="A0A542XX27"/>
<dbReference type="Proteomes" id="UP000317998">
    <property type="component" value="Unassembled WGS sequence"/>
</dbReference>
<feature type="compositionally biased region" description="Basic and acidic residues" evidence="3">
    <location>
        <begin position="461"/>
        <end position="477"/>
    </location>
</feature>
<reference evidence="7 8" key="1">
    <citation type="submission" date="2019-06" db="EMBL/GenBank/DDBJ databases">
        <title>Sequencing the genomes of 1000 actinobacteria strains.</title>
        <authorList>
            <person name="Klenk H.-P."/>
        </authorList>
    </citation>
    <scope>NUCLEOTIDE SEQUENCE [LARGE SCALE GENOMIC DNA]</scope>
    <source>
        <strain evidence="7 8">DSM 26477</strain>
    </source>
</reference>